<keyword evidence="2" id="KW-1003">Cell membrane</keyword>
<dbReference type="AlphaFoldDB" id="A0A934RV46"/>
<evidence type="ECO:0000256" key="3">
    <source>
        <dbReference type="ARBA" id="ARBA00022676"/>
    </source>
</evidence>
<organism evidence="11 12">
    <name type="scientific">Pelagicoccus mobilis</name>
    <dbReference type="NCBI Taxonomy" id="415221"/>
    <lineage>
        <taxon>Bacteria</taxon>
        <taxon>Pseudomonadati</taxon>
        <taxon>Verrucomicrobiota</taxon>
        <taxon>Opitutia</taxon>
        <taxon>Puniceicoccales</taxon>
        <taxon>Pelagicoccaceae</taxon>
        <taxon>Pelagicoccus</taxon>
    </lineage>
</organism>
<keyword evidence="6 9" id="KW-1133">Transmembrane helix</keyword>
<dbReference type="FunFam" id="3.90.550.10:FF:000079">
    <property type="entry name" value="Probable glycosyl transferase"/>
    <property type="match status" value="1"/>
</dbReference>
<evidence type="ECO:0000256" key="4">
    <source>
        <dbReference type="ARBA" id="ARBA00022679"/>
    </source>
</evidence>
<dbReference type="GO" id="GO:0016757">
    <property type="term" value="F:glycosyltransferase activity"/>
    <property type="evidence" value="ECO:0007669"/>
    <property type="project" value="UniProtKB-KW"/>
</dbReference>
<keyword evidence="12" id="KW-1185">Reference proteome</keyword>
<comment type="caution">
    <text evidence="11">The sequence shown here is derived from an EMBL/GenBank/DDBJ whole genome shotgun (WGS) entry which is preliminary data.</text>
</comment>
<keyword evidence="4" id="KW-0808">Transferase</keyword>
<keyword evidence="7 9" id="KW-0472">Membrane</keyword>
<sequence length="318" mass="35811">MANPTPDISVIVPVYNELENIPELLKRIHQTFQNAELSYELILVDDGSTDGSRESYPEFIAPYPQATVVLLSRNFGQQPAISAGINRARGKTACFIDADLQDPPEVIPDMLKELAAGYDVIYGKRTQRDGETFFKKATSKLFYKSLSWLASTEIPRDAGDFRVMNRKALDALKALPERRRFLRGMISWIGFKQKAFEYERHSRFAGETHYTLTKMIQFAAIGITSFSTAPLRFVTYSGLLILSLSLIASIVVIAVKFTNPDYFLPGFTPIILLLMFFGGFQTFCMGLVGEYVGRVYDEAKGRPLYIVSQILQSHDPDE</sequence>
<comment type="subcellular location">
    <subcellularLocation>
        <location evidence="1">Cell membrane</location>
        <topology evidence="1">Multi-pass membrane protein</topology>
    </subcellularLocation>
</comment>
<dbReference type="SUPFAM" id="SSF53448">
    <property type="entry name" value="Nucleotide-diphospho-sugar transferases"/>
    <property type="match status" value="1"/>
</dbReference>
<dbReference type="GO" id="GO:0005886">
    <property type="term" value="C:plasma membrane"/>
    <property type="evidence" value="ECO:0007669"/>
    <property type="project" value="UniProtKB-SubCell"/>
</dbReference>
<evidence type="ECO:0000256" key="2">
    <source>
        <dbReference type="ARBA" id="ARBA00022475"/>
    </source>
</evidence>
<dbReference type="EMBL" id="JAENIL010000027">
    <property type="protein sequence ID" value="MBK1878230.1"/>
    <property type="molecule type" value="Genomic_DNA"/>
</dbReference>
<name>A0A934RV46_9BACT</name>
<dbReference type="CDD" id="cd04187">
    <property type="entry name" value="DPM1_like_bac"/>
    <property type="match status" value="1"/>
</dbReference>
<keyword evidence="3" id="KW-0328">Glycosyltransferase</keyword>
<evidence type="ECO:0000256" key="6">
    <source>
        <dbReference type="ARBA" id="ARBA00022989"/>
    </source>
</evidence>
<evidence type="ECO:0000256" key="9">
    <source>
        <dbReference type="SAM" id="Phobius"/>
    </source>
</evidence>
<dbReference type="RefSeq" id="WP_200356442.1">
    <property type="nucleotide sequence ID" value="NZ_JAENIL010000027.1"/>
</dbReference>
<evidence type="ECO:0000313" key="12">
    <source>
        <dbReference type="Proteomes" id="UP000617628"/>
    </source>
</evidence>
<dbReference type="PANTHER" id="PTHR48090">
    <property type="entry name" value="UNDECAPRENYL-PHOSPHATE 4-DEOXY-4-FORMAMIDO-L-ARABINOSE TRANSFERASE-RELATED"/>
    <property type="match status" value="1"/>
</dbReference>
<evidence type="ECO:0000256" key="8">
    <source>
        <dbReference type="ARBA" id="ARBA00038152"/>
    </source>
</evidence>
<keyword evidence="5 9" id="KW-0812">Transmembrane</keyword>
<feature type="transmembrane region" description="Helical" evidence="9">
    <location>
        <begin position="267"/>
        <end position="292"/>
    </location>
</feature>
<protein>
    <submittedName>
        <fullName evidence="11">Glycosyltransferase family 2 protein</fullName>
    </submittedName>
</protein>
<evidence type="ECO:0000313" key="11">
    <source>
        <dbReference type="EMBL" id="MBK1878230.1"/>
    </source>
</evidence>
<evidence type="ECO:0000259" key="10">
    <source>
        <dbReference type="Pfam" id="PF00535"/>
    </source>
</evidence>
<accession>A0A934RV46</accession>
<reference evidence="11" key="1">
    <citation type="submission" date="2021-01" db="EMBL/GenBank/DDBJ databases">
        <title>Modified the classification status of verrucomicrobia.</title>
        <authorList>
            <person name="Feng X."/>
        </authorList>
    </citation>
    <scope>NUCLEOTIDE SEQUENCE</scope>
    <source>
        <strain evidence="11">KCTC 13126</strain>
    </source>
</reference>
<evidence type="ECO:0000256" key="1">
    <source>
        <dbReference type="ARBA" id="ARBA00004651"/>
    </source>
</evidence>
<evidence type="ECO:0000256" key="5">
    <source>
        <dbReference type="ARBA" id="ARBA00022692"/>
    </source>
</evidence>
<comment type="similarity">
    <text evidence="8">Belongs to the glycosyltransferase 2 family. GtrB subfamily.</text>
</comment>
<gene>
    <name evidence="11" type="ORF">JIN87_15225</name>
</gene>
<dbReference type="InterPro" id="IPR001173">
    <property type="entry name" value="Glyco_trans_2-like"/>
</dbReference>
<proteinExistence type="inferred from homology"/>
<dbReference type="InterPro" id="IPR029044">
    <property type="entry name" value="Nucleotide-diphossugar_trans"/>
</dbReference>
<dbReference type="Pfam" id="PF00535">
    <property type="entry name" value="Glycos_transf_2"/>
    <property type="match status" value="1"/>
</dbReference>
<evidence type="ECO:0000256" key="7">
    <source>
        <dbReference type="ARBA" id="ARBA00023136"/>
    </source>
</evidence>
<feature type="domain" description="Glycosyltransferase 2-like" evidence="10">
    <location>
        <begin position="9"/>
        <end position="171"/>
    </location>
</feature>
<dbReference type="PANTHER" id="PTHR48090:SF1">
    <property type="entry name" value="PROPHAGE BACTOPRENOL GLUCOSYL TRANSFERASE HOMOLOG"/>
    <property type="match status" value="1"/>
</dbReference>
<dbReference type="InterPro" id="IPR050256">
    <property type="entry name" value="Glycosyltransferase_2"/>
</dbReference>
<dbReference type="Gene3D" id="3.90.550.10">
    <property type="entry name" value="Spore Coat Polysaccharide Biosynthesis Protein SpsA, Chain A"/>
    <property type="match status" value="1"/>
</dbReference>
<dbReference type="Proteomes" id="UP000617628">
    <property type="component" value="Unassembled WGS sequence"/>
</dbReference>
<feature type="transmembrane region" description="Helical" evidence="9">
    <location>
        <begin position="233"/>
        <end position="255"/>
    </location>
</feature>